<proteinExistence type="predicted"/>
<feature type="compositionally biased region" description="Polar residues" evidence="1">
    <location>
        <begin position="1"/>
        <end position="17"/>
    </location>
</feature>
<feature type="compositionally biased region" description="Basic and acidic residues" evidence="1">
    <location>
        <begin position="28"/>
        <end position="41"/>
    </location>
</feature>
<protein>
    <submittedName>
        <fullName evidence="2">Uncharacterized protein</fullName>
    </submittedName>
</protein>
<organism evidence="2">
    <name type="scientific">uncultured Phycisphaerae bacterium</name>
    <dbReference type="NCBI Taxonomy" id="904963"/>
    <lineage>
        <taxon>Bacteria</taxon>
        <taxon>Pseudomonadati</taxon>
        <taxon>Planctomycetota</taxon>
        <taxon>Phycisphaerae</taxon>
        <taxon>environmental samples</taxon>
    </lineage>
</organism>
<feature type="region of interest" description="Disordered" evidence="1">
    <location>
        <begin position="1"/>
        <end position="41"/>
    </location>
</feature>
<evidence type="ECO:0000256" key="1">
    <source>
        <dbReference type="SAM" id="MobiDB-lite"/>
    </source>
</evidence>
<dbReference type="AlphaFoldDB" id="A0A6J4NX77"/>
<accession>A0A6J4NX77</accession>
<feature type="non-terminal residue" evidence="2">
    <location>
        <position position="41"/>
    </location>
</feature>
<sequence>CSRTETPAGQAHYTKTGSPPRRGRRPRVAAEKRNWPRMNTD</sequence>
<dbReference type="EMBL" id="CADCUQ010000376">
    <property type="protein sequence ID" value="CAA9399830.1"/>
    <property type="molecule type" value="Genomic_DNA"/>
</dbReference>
<feature type="non-terminal residue" evidence="2">
    <location>
        <position position="1"/>
    </location>
</feature>
<reference evidence="2" key="1">
    <citation type="submission" date="2020-02" db="EMBL/GenBank/DDBJ databases">
        <authorList>
            <person name="Meier V. D."/>
        </authorList>
    </citation>
    <scope>NUCLEOTIDE SEQUENCE</scope>
    <source>
        <strain evidence="2">AVDCRST_MAG64</strain>
    </source>
</reference>
<name>A0A6J4NX77_9BACT</name>
<gene>
    <name evidence="2" type="ORF">AVDCRST_MAG64-1653</name>
</gene>
<evidence type="ECO:0000313" key="2">
    <source>
        <dbReference type="EMBL" id="CAA9399830.1"/>
    </source>
</evidence>